<dbReference type="Gene3D" id="3.30.460.40">
    <property type="match status" value="1"/>
</dbReference>
<evidence type="ECO:0000313" key="3">
    <source>
        <dbReference type="Proteomes" id="UP000177701"/>
    </source>
</evidence>
<protein>
    <recommendedName>
        <fullName evidence="1">DUF6036 domain-containing protein</fullName>
    </recommendedName>
</protein>
<evidence type="ECO:0000259" key="1">
    <source>
        <dbReference type="Pfam" id="PF19502"/>
    </source>
</evidence>
<dbReference type="Pfam" id="PF19502">
    <property type="entry name" value="DUF6036"/>
    <property type="match status" value="1"/>
</dbReference>
<comment type="caution">
    <text evidence="2">The sequence shown here is derived from an EMBL/GenBank/DDBJ whole genome shotgun (WGS) entry which is preliminary data.</text>
</comment>
<dbReference type="STRING" id="1797291.A2V47_00545"/>
<dbReference type="SUPFAM" id="SSF81301">
    <property type="entry name" value="Nucleotidyltransferase"/>
    <property type="match status" value="1"/>
</dbReference>
<dbReference type="InterPro" id="IPR045792">
    <property type="entry name" value="DUF6036"/>
</dbReference>
<dbReference type="Proteomes" id="UP000177701">
    <property type="component" value="Unassembled WGS sequence"/>
</dbReference>
<gene>
    <name evidence="2" type="ORF">A2V47_00545</name>
</gene>
<feature type="domain" description="DUF6036" evidence="1">
    <location>
        <begin position="8"/>
        <end position="146"/>
    </location>
</feature>
<sequence length="182" mass="20854">MFKKLLKKIANELNTHNITYMVIGGQAVLLYGEPRLTKDIDITLGIGIDGLKDINSIIQKLNLKALVDENFVQKTMVLLAIDEKTGIRVDFIFSFSPYEKLAIKRATDIKFGSTVVKFSSLEDLVVHKIIAGRAIDIEDVRSIILKNPDYDAKYIIRWLQEFDKSLNEKLLKVFQRIVKEIR</sequence>
<dbReference type="InterPro" id="IPR043519">
    <property type="entry name" value="NT_sf"/>
</dbReference>
<dbReference type="EMBL" id="MEYH01000102">
    <property type="protein sequence ID" value="OGD13733.1"/>
    <property type="molecule type" value="Genomic_DNA"/>
</dbReference>
<accession>A0A1F5A5A0</accession>
<reference evidence="2 3" key="1">
    <citation type="journal article" date="2016" name="Nat. Commun.">
        <title>Thousands of microbial genomes shed light on interconnected biogeochemical processes in an aquifer system.</title>
        <authorList>
            <person name="Anantharaman K."/>
            <person name="Brown C.T."/>
            <person name="Hug L.A."/>
            <person name="Sharon I."/>
            <person name="Castelle C.J."/>
            <person name="Probst A.J."/>
            <person name="Thomas B.C."/>
            <person name="Singh A."/>
            <person name="Wilkins M.J."/>
            <person name="Karaoz U."/>
            <person name="Brodie E.L."/>
            <person name="Williams K.H."/>
            <person name="Hubbard S.S."/>
            <person name="Banfield J.F."/>
        </authorList>
    </citation>
    <scope>NUCLEOTIDE SEQUENCE [LARGE SCALE GENOMIC DNA]</scope>
</reference>
<evidence type="ECO:0000313" key="2">
    <source>
        <dbReference type="EMBL" id="OGD13733.1"/>
    </source>
</evidence>
<dbReference type="AlphaFoldDB" id="A0A1F5A5A0"/>
<proteinExistence type="predicted"/>
<name>A0A1F5A5A0_9BACT</name>
<organism evidence="2 3">
    <name type="scientific">Candidatus Sediminicultor quintus</name>
    <dbReference type="NCBI Taxonomy" id="1797291"/>
    <lineage>
        <taxon>Bacteria</taxon>
        <taxon>Pseudomonadati</taxon>
        <taxon>Atribacterota</taxon>
        <taxon>Candidatus Phoenicimicrobiia</taxon>
        <taxon>Candidatus Pheonicimicrobiales</taxon>
        <taxon>Candidatus Phoenicimicrobiaceae</taxon>
        <taxon>Candidatus Sediminicultor</taxon>
    </lineage>
</organism>